<reference evidence="2 3" key="1">
    <citation type="journal article" date="2019" name="Environ. Microbiol.">
        <title>Species interactions and distinct microbial communities in high Arctic permafrost affected cryosols are associated with the CH4 and CO2 gas fluxes.</title>
        <authorList>
            <person name="Altshuler I."/>
            <person name="Hamel J."/>
            <person name="Turney S."/>
            <person name="Magnuson E."/>
            <person name="Levesque R."/>
            <person name="Greer C."/>
            <person name="Whyte L.G."/>
        </authorList>
    </citation>
    <scope>NUCLEOTIDE SEQUENCE [LARGE SCALE GENOMIC DNA]</scope>
    <source>
        <strain evidence="2 3">S9.2P</strain>
    </source>
</reference>
<dbReference type="Proteomes" id="UP000317646">
    <property type="component" value="Unassembled WGS sequence"/>
</dbReference>
<evidence type="ECO:0000259" key="1">
    <source>
        <dbReference type="Pfam" id="PF01835"/>
    </source>
</evidence>
<evidence type="ECO:0000313" key="3">
    <source>
        <dbReference type="Proteomes" id="UP000317646"/>
    </source>
</evidence>
<dbReference type="GO" id="GO:0004866">
    <property type="term" value="F:endopeptidase inhibitor activity"/>
    <property type="evidence" value="ECO:0007669"/>
    <property type="project" value="InterPro"/>
</dbReference>
<feature type="domain" description="Macroglobulin" evidence="1">
    <location>
        <begin position="42"/>
        <end position="127"/>
    </location>
</feature>
<dbReference type="InterPro" id="IPR002890">
    <property type="entry name" value="MG2"/>
</dbReference>
<name>A0A502GW20_9BACT</name>
<sequence>MGLAAGLGLLPGGPARAQGPQGPDSLAQQLRRYGRQALAEELFVHTDRPAYAAGETAWLKVYAVDGTFHRPLALSTVAYVELLGPDRRPVLQAKLALREAQAQGQGALALPAGLPTGRYVLRAYTNWMKNAGPDFYFQAPISVVNTWQPLAAGAPTAAPAPAPAGASTADVQFFAEGGQLVQGLPGGVGFKATDGQGRGVAVAGTVADGRGAPVATFQSLRAGMGSFRFTPAPGATYTATVRLPGGQTITRALPAAAPAGYALLLNDDAADAGFLRLAVRARPAPGAPADAGALHLVAHTGQQVTAVATAALAGGEAVFRVEKRQLREGITHFTVFSGRRPVAERLYFRRPAHPLAVQGRTAAASYGPRAAAAVQLQAGRAAAASVAVYRLDSLAAAAPAQDITAYLLLAADLPGYVEDAGYYCRDSSATAQQAADNLMLTQGWRRFRWDDVLAGAGPPPAAFPPEATGYLLQGRISRPDGGPAPGVAAYLSLPGRPFWFDNALSQAGGRIQFEVPNFYGVRKLVLQTNPLRDSLYRVELLSPFTAGGGAPVPGLPPLPARWAPGLAERHLQGQVQQAFAAAAPRFRPVPGDTVAFYGRPNEHYRLDDYTRFPTVEEVMREYVPGVLVRKRKDGFHFLVVDRPNHAVLRENPLTLLDGLPVFDINQIMAFDPLKIKGLDVMASRYFLGPAVYDGVVSYTTYQGDLGGFPLNPRALIEEYEGLQVPREFYAPRYDTEAQQRSRLPDLRNLLYWNPDVRLAAQQPQELAFFTSDQAGRYLVVVQALAPGGQSGSTSFTFEVKPAL</sequence>
<organism evidence="2 3">
    <name type="scientific">Hymenobacter nivis</name>
    <dbReference type="NCBI Taxonomy" id="1850093"/>
    <lineage>
        <taxon>Bacteria</taxon>
        <taxon>Pseudomonadati</taxon>
        <taxon>Bacteroidota</taxon>
        <taxon>Cytophagia</taxon>
        <taxon>Cytophagales</taxon>
        <taxon>Hymenobacteraceae</taxon>
        <taxon>Hymenobacter</taxon>
    </lineage>
</organism>
<evidence type="ECO:0000313" key="2">
    <source>
        <dbReference type="EMBL" id="TPG66171.1"/>
    </source>
</evidence>
<accession>A0A502GW20</accession>
<comment type="caution">
    <text evidence="2">The sequence shown here is derived from an EMBL/GenBank/DDBJ whole genome shotgun (WGS) entry which is preliminary data.</text>
</comment>
<proteinExistence type="predicted"/>
<dbReference type="EMBL" id="RCYZ01000004">
    <property type="protein sequence ID" value="TPG66171.1"/>
    <property type="molecule type" value="Genomic_DNA"/>
</dbReference>
<dbReference type="Gene3D" id="2.60.40.1930">
    <property type="match status" value="1"/>
</dbReference>
<protein>
    <recommendedName>
        <fullName evidence="1">Macroglobulin domain-containing protein</fullName>
    </recommendedName>
</protein>
<keyword evidence="3" id="KW-1185">Reference proteome</keyword>
<gene>
    <name evidence="2" type="ORF">EAH73_12455</name>
</gene>
<dbReference type="Pfam" id="PF01835">
    <property type="entry name" value="MG2"/>
    <property type="match status" value="1"/>
</dbReference>
<dbReference type="AlphaFoldDB" id="A0A502GW20"/>